<feature type="compositionally biased region" description="Basic and acidic residues" evidence="1">
    <location>
        <begin position="253"/>
        <end position="273"/>
    </location>
</feature>
<sequence length="313" mass="36812">MKNLSVQELADELGVSRQLIYYHAKKIKEDEKVYDETNRLVFTPEQQLKLQSFMTLEDDETQESKESEDVLQDVKVEKDDKDSKESLESQEAVIEVKEVTVQIDKPEQLSFELDDKDELKEVAEEDTSQGKKDDKAIENQTIIEEVKDSEQKETHETEKSNTEDENKETFDPEMNENVTDFIRTYVRKYMDQDDDPAQTMEQYFKLLEQQLYEKDLHIDRLAKLLDQQQQLLLIEQQKNIQLRLEYSNMSHAQDSKEDHKEKVDDSQEEKDTSPHPSSNTQETNLSSQSNANESTQPSTANSKPSKKWWQFWK</sequence>
<feature type="compositionally biased region" description="Basic and acidic residues" evidence="1">
    <location>
        <begin position="117"/>
        <end position="137"/>
    </location>
</feature>
<name>A0A1G8K836_9LACT</name>
<reference evidence="2 3" key="1">
    <citation type="submission" date="2017-09" db="EMBL/GenBank/DDBJ databases">
        <title>Bacterial strain isolated from the female urinary microbiota.</title>
        <authorList>
            <person name="Thomas-White K."/>
            <person name="Kumar N."/>
            <person name="Forster S."/>
            <person name="Putonti C."/>
            <person name="Lawley T."/>
            <person name="Wolfe A.J."/>
        </authorList>
    </citation>
    <scope>NUCLEOTIDE SEQUENCE [LARGE SCALE GENOMIC DNA]</scope>
    <source>
        <strain evidence="2 3">UMB0852</strain>
    </source>
</reference>
<dbReference type="AlphaFoldDB" id="A0A1G8K836"/>
<feature type="compositionally biased region" description="Basic and acidic residues" evidence="1">
    <location>
        <begin position="62"/>
        <end position="87"/>
    </location>
</feature>
<dbReference type="RefSeq" id="WP_092084547.1">
    <property type="nucleotide sequence ID" value="NZ_FNEL01000009.1"/>
</dbReference>
<evidence type="ECO:0000313" key="2">
    <source>
        <dbReference type="EMBL" id="PMC58805.1"/>
    </source>
</evidence>
<accession>A0A1G8K836</accession>
<keyword evidence="3" id="KW-1185">Reference proteome</keyword>
<proteinExistence type="predicted"/>
<organism evidence="2 3">
    <name type="scientific">Dolosicoccus paucivorans</name>
    <dbReference type="NCBI Taxonomy" id="84521"/>
    <lineage>
        <taxon>Bacteria</taxon>
        <taxon>Bacillati</taxon>
        <taxon>Bacillota</taxon>
        <taxon>Bacilli</taxon>
        <taxon>Lactobacillales</taxon>
        <taxon>Aerococcaceae</taxon>
        <taxon>Dolosicoccus</taxon>
    </lineage>
</organism>
<gene>
    <name evidence="2" type="ORF">CJ205_02480</name>
</gene>
<evidence type="ECO:0000256" key="1">
    <source>
        <dbReference type="SAM" id="MobiDB-lite"/>
    </source>
</evidence>
<comment type="caution">
    <text evidence="2">The sequence shown here is derived from an EMBL/GenBank/DDBJ whole genome shotgun (WGS) entry which is preliminary data.</text>
</comment>
<feature type="compositionally biased region" description="Polar residues" evidence="1">
    <location>
        <begin position="274"/>
        <end position="303"/>
    </location>
</feature>
<evidence type="ECO:0000313" key="3">
    <source>
        <dbReference type="Proteomes" id="UP000235682"/>
    </source>
</evidence>
<feature type="region of interest" description="Disordered" evidence="1">
    <location>
        <begin position="108"/>
        <end position="176"/>
    </location>
</feature>
<dbReference type="OrthoDB" id="2222594at2"/>
<feature type="region of interest" description="Disordered" evidence="1">
    <location>
        <begin position="250"/>
        <end position="313"/>
    </location>
</feature>
<dbReference type="Proteomes" id="UP000235682">
    <property type="component" value="Unassembled WGS sequence"/>
</dbReference>
<feature type="region of interest" description="Disordered" evidence="1">
    <location>
        <begin position="54"/>
        <end position="90"/>
    </location>
</feature>
<dbReference type="STRING" id="84521.SAMN04487994_100927"/>
<feature type="compositionally biased region" description="Basic and acidic residues" evidence="1">
    <location>
        <begin position="144"/>
        <end position="170"/>
    </location>
</feature>
<dbReference type="EMBL" id="PNHE01000006">
    <property type="protein sequence ID" value="PMC58805.1"/>
    <property type="molecule type" value="Genomic_DNA"/>
</dbReference>
<protein>
    <submittedName>
        <fullName evidence="2">HTH domain-containing protein</fullName>
    </submittedName>
</protein>